<feature type="domain" description="UspA" evidence="2">
    <location>
        <begin position="1"/>
        <end position="156"/>
    </location>
</feature>
<evidence type="ECO:0000313" key="3">
    <source>
        <dbReference type="EMBL" id="SEI01311.1"/>
    </source>
</evidence>
<dbReference type="RefSeq" id="WP_092794512.1">
    <property type="nucleotide sequence ID" value="NZ_FNXF01000011.1"/>
</dbReference>
<protein>
    <submittedName>
        <fullName evidence="3">Nucleotide-binding universal stress protein, UspA family</fullName>
    </submittedName>
</protein>
<dbReference type="SUPFAM" id="SSF52402">
    <property type="entry name" value="Adenine nucleotide alpha hydrolases-like"/>
    <property type="match status" value="2"/>
</dbReference>
<evidence type="ECO:0000313" key="4">
    <source>
        <dbReference type="Proteomes" id="UP000199371"/>
    </source>
</evidence>
<dbReference type="InterPro" id="IPR006016">
    <property type="entry name" value="UspA"/>
</dbReference>
<dbReference type="AlphaFoldDB" id="A0A1H6MI35"/>
<dbReference type="PANTHER" id="PTHR46268:SF6">
    <property type="entry name" value="UNIVERSAL STRESS PROTEIN UP12"/>
    <property type="match status" value="1"/>
</dbReference>
<dbReference type="Proteomes" id="UP000199371">
    <property type="component" value="Unassembled WGS sequence"/>
</dbReference>
<reference evidence="4" key="1">
    <citation type="submission" date="2016-10" db="EMBL/GenBank/DDBJ databases">
        <authorList>
            <person name="Varghese N."/>
            <person name="Submissions S."/>
        </authorList>
    </citation>
    <scope>NUCLEOTIDE SEQUENCE [LARGE SCALE GENOMIC DNA]</scope>
    <source>
        <strain evidence="4">DSM 17616</strain>
    </source>
</reference>
<feature type="domain" description="UspA" evidence="2">
    <location>
        <begin position="165"/>
        <end position="284"/>
    </location>
</feature>
<dbReference type="Gene3D" id="3.40.50.12370">
    <property type="match status" value="1"/>
</dbReference>
<evidence type="ECO:0000259" key="2">
    <source>
        <dbReference type="Pfam" id="PF00582"/>
    </source>
</evidence>
<proteinExistence type="inferred from homology"/>
<dbReference type="OrthoDB" id="9804721at2"/>
<organism evidence="3 4">
    <name type="scientific">Rheinheimera pacifica</name>
    <dbReference type="NCBI Taxonomy" id="173990"/>
    <lineage>
        <taxon>Bacteria</taxon>
        <taxon>Pseudomonadati</taxon>
        <taxon>Pseudomonadota</taxon>
        <taxon>Gammaproteobacteria</taxon>
        <taxon>Chromatiales</taxon>
        <taxon>Chromatiaceae</taxon>
        <taxon>Rheinheimera</taxon>
    </lineage>
</organism>
<dbReference type="STRING" id="173990.SAMN05660691_02792"/>
<keyword evidence="4" id="KW-1185">Reference proteome</keyword>
<name>A0A1H6MI35_9GAMM</name>
<dbReference type="CDD" id="cd00293">
    <property type="entry name" value="USP-like"/>
    <property type="match status" value="2"/>
</dbReference>
<dbReference type="PANTHER" id="PTHR46268">
    <property type="entry name" value="STRESS RESPONSE PROTEIN NHAX"/>
    <property type="match status" value="1"/>
</dbReference>
<dbReference type="EMBL" id="FNXF01000011">
    <property type="protein sequence ID" value="SEI01311.1"/>
    <property type="molecule type" value="Genomic_DNA"/>
</dbReference>
<dbReference type="InterPro" id="IPR006015">
    <property type="entry name" value="Universal_stress_UspA"/>
</dbReference>
<sequence>MTKKVLACIDASPYAEAVCDYAVWAAKKLDVAMSVVHVLDKAQHTQTPDLSGSIGLGSQELLLQQLAELDEKHSKLAMERSRSILDAAKARAEHAGVKAVDERLRHGQLVETLTELEEETRLLVMGKRGFSSAEAHGHMGLHVERVIRSLHKPILLTQQSYKAPQRIMLAYDGSATALKGLEMLAGSPLGRGLPVHLVMAGAETEAARMQMDSGAQILRNAGFDTKVAIVAGEPETVLHQYQQEHVIDLMVMGAYGHSRIRQFIVGSTTTAMICKAKCSLLILR</sequence>
<evidence type="ECO:0000256" key="1">
    <source>
        <dbReference type="ARBA" id="ARBA00008791"/>
    </source>
</evidence>
<comment type="similarity">
    <text evidence="1">Belongs to the universal stress protein A family.</text>
</comment>
<accession>A0A1H6MI35</accession>
<gene>
    <name evidence="3" type="ORF">SAMN05660691_02792</name>
</gene>
<dbReference type="Pfam" id="PF00582">
    <property type="entry name" value="Usp"/>
    <property type="match status" value="2"/>
</dbReference>
<dbReference type="PRINTS" id="PR01438">
    <property type="entry name" value="UNVRSLSTRESS"/>
</dbReference>